<dbReference type="InterPro" id="IPR022674">
    <property type="entry name" value="G6P_DH_NAD-bd"/>
</dbReference>
<keyword evidence="4 8" id="KW-0560">Oxidoreductase</keyword>
<dbReference type="EC" id="1.1.1.49" evidence="8"/>
<dbReference type="EMBL" id="JAAMOZ010000001">
    <property type="protein sequence ID" value="NIH57622.1"/>
    <property type="molecule type" value="Genomic_DNA"/>
</dbReference>
<evidence type="ECO:0000256" key="1">
    <source>
        <dbReference type="ARBA" id="ARBA00004937"/>
    </source>
</evidence>
<dbReference type="Gene3D" id="3.30.360.10">
    <property type="entry name" value="Dihydrodipicolinate Reductase, domain 2"/>
    <property type="match status" value="1"/>
</dbReference>
<reference evidence="8 9" key="1">
    <citation type="submission" date="2020-02" db="EMBL/GenBank/DDBJ databases">
        <title>Sequencing the genomes of 1000 actinobacteria strains.</title>
        <authorList>
            <person name="Klenk H.-P."/>
        </authorList>
    </citation>
    <scope>NUCLEOTIDE SEQUENCE [LARGE SCALE GENOMIC DNA]</scope>
    <source>
        <strain evidence="8 9">DSM 19609</strain>
    </source>
</reference>
<feature type="domain" description="Glucose-6-phosphate dehydrogenase NAD-binding" evidence="6">
    <location>
        <begin position="9"/>
        <end position="168"/>
    </location>
</feature>
<dbReference type="PRINTS" id="PR00079">
    <property type="entry name" value="G6PDHDRGNASE"/>
</dbReference>
<organism evidence="8 9">
    <name type="scientific">Brooklawnia cerclae</name>
    <dbReference type="NCBI Taxonomy" id="349934"/>
    <lineage>
        <taxon>Bacteria</taxon>
        <taxon>Bacillati</taxon>
        <taxon>Actinomycetota</taxon>
        <taxon>Actinomycetes</taxon>
        <taxon>Propionibacteriales</taxon>
        <taxon>Propionibacteriaceae</taxon>
        <taxon>Brooklawnia</taxon>
    </lineage>
</organism>
<dbReference type="PANTHER" id="PTHR23429:SF0">
    <property type="entry name" value="GLUCOSE-6-PHOSPHATE 1-DEHYDROGENASE"/>
    <property type="match status" value="1"/>
</dbReference>
<accession>A0ABX0SLM4</accession>
<dbReference type="Proteomes" id="UP000749311">
    <property type="component" value="Unassembled WGS sequence"/>
</dbReference>
<dbReference type="InterPro" id="IPR036291">
    <property type="entry name" value="NAD(P)-bd_dom_sf"/>
</dbReference>
<dbReference type="InterPro" id="IPR001282">
    <property type="entry name" value="G6P_DH"/>
</dbReference>
<evidence type="ECO:0000313" key="8">
    <source>
        <dbReference type="EMBL" id="NIH57622.1"/>
    </source>
</evidence>
<dbReference type="RefSeq" id="WP_167167640.1">
    <property type="nucleotide sequence ID" value="NZ_BAAAOO010000007.1"/>
</dbReference>
<evidence type="ECO:0000256" key="2">
    <source>
        <dbReference type="ARBA" id="ARBA00022526"/>
    </source>
</evidence>
<sequence>MPGQESTLVIVGAGGDLSRRFLLPALGHLLATEPDRRVRLVGASRRRDPGWGQIVATAFAAQDGPAVVATQASAAWVAADVARPDGWRQILEAAGEPATIYLALGPVQAHAACEALSRIGVPAGTRLVFEKPFGRGAAAAVTLNELAIGLVGEANVFRVDHFLATPVVLASPVLRFGNRVLAAVWDAEHIERVTVLWDEALGLAGRGEFYDATGAVRDMIQSHLLQVLAAVIMEPAAGEGGQERAVREALDSLSVWDDPRALRRARWTSGTIGGEPARAYADEPGVVASRETETLAQVVMRSDLPRWRGVPLVLRSGKGLDADRRYVEIRFRAPGMLADADGRATPGDVLRIDMLTGALELDLVTADPAEPRTPVRVRLTGGIGTPSSPGGPDEHAVVTASEAAIYGRVLKAVLDGDRTLSVSTEAAVRCWRLVEPILAGFGDGGVPLEEYPAGSAGPRGWDDVPA</sequence>
<dbReference type="EC" id="1.1.1.363" evidence="8"/>
<comment type="pathway">
    <text evidence="1">Carbohydrate degradation; pentose phosphate pathway; D-ribulose 5-phosphate from D-glucose 6-phosphate (oxidative stage): step 1/3.</text>
</comment>
<keyword evidence="3" id="KW-0521">NADP</keyword>
<proteinExistence type="predicted"/>
<dbReference type="Gene3D" id="3.40.50.720">
    <property type="entry name" value="NAD(P)-binding Rossmann-like Domain"/>
    <property type="match status" value="1"/>
</dbReference>
<evidence type="ECO:0000313" key="9">
    <source>
        <dbReference type="Proteomes" id="UP000749311"/>
    </source>
</evidence>
<keyword evidence="9" id="KW-1185">Reference proteome</keyword>
<evidence type="ECO:0000256" key="5">
    <source>
        <dbReference type="ARBA" id="ARBA00023277"/>
    </source>
</evidence>
<dbReference type="Pfam" id="PF00479">
    <property type="entry name" value="G6PD_N"/>
    <property type="match status" value="1"/>
</dbReference>
<evidence type="ECO:0000259" key="6">
    <source>
        <dbReference type="Pfam" id="PF00479"/>
    </source>
</evidence>
<name>A0ABX0SLM4_9ACTN</name>
<dbReference type="SUPFAM" id="SSF55347">
    <property type="entry name" value="Glyceraldehyde-3-phosphate dehydrogenase-like, C-terminal domain"/>
    <property type="match status" value="1"/>
</dbReference>
<dbReference type="GO" id="GO:0004345">
    <property type="term" value="F:glucose-6-phosphate dehydrogenase activity"/>
    <property type="evidence" value="ECO:0007669"/>
    <property type="project" value="UniProtKB-EC"/>
</dbReference>
<evidence type="ECO:0000256" key="4">
    <source>
        <dbReference type="ARBA" id="ARBA00023002"/>
    </source>
</evidence>
<dbReference type="SUPFAM" id="SSF51735">
    <property type="entry name" value="NAD(P)-binding Rossmann-fold domains"/>
    <property type="match status" value="1"/>
</dbReference>
<dbReference type="PANTHER" id="PTHR23429">
    <property type="entry name" value="GLUCOSE-6-PHOSPHATE 1-DEHYDROGENASE G6PD"/>
    <property type="match status" value="1"/>
</dbReference>
<comment type="caution">
    <text evidence="8">The sequence shown here is derived from an EMBL/GenBank/DDBJ whole genome shotgun (WGS) entry which is preliminary data.</text>
</comment>
<protein>
    <submittedName>
        <fullName evidence="8">Glucose-6-phosphate 1-dehydrogenase</fullName>
        <ecNumber evidence="8">1.1.1.363</ecNumber>
        <ecNumber evidence="8">1.1.1.49</ecNumber>
    </submittedName>
</protein>
<keyword evidence="5" id="KW-0119">Carbohydrate metabolism</keyword>
<feature type="domain" description="Glucose-6-phosphate dehydrogenase C-terminal" evidence="7">
    <location>
        <begin position="173"/>
        <end position="463"/>
    </location>
</feature>
<dbReference type="InterPro" id="IPR022675">
    <property type="entry name" value="G6P_DH_C"/>
</dbReference>
<evidence type="ECO:0000259" key="7">
    <source>
        <dbReference type="Pfam" id="PF02781"/>
    </source>
</evidence>
<gene>
    <name evidence="8" type="ORF">FB473_002267</name>
</gene>
<keyword evidence="2" id="KW-0313">Glucose metabolism</keyword>
<dbReference type="Pfam" id="PF02781">
    <property type="entry name" value="G6PD_C"/>
    <property type="match status" value="1"/>
</dbReference>
<evidence type="ECO:0000256" key="3">
    <source>
        <dbReference type="ARBA" id="ARBA00022857"/>
    </source>
</evidence>